<proteinExistence type="predicted"/>
<accession>A0AC61MYE0</accession>
<sequence>MYQVVKRDGKITDFEIGKISKAITKAFEALGKQYHPSVIDMLALRVTAEYEPLIHDDKIAVETIQDCVEKVLSEAGYADVAKAYILYRKQREKVRNVNSALLNYKDLVDNYLRINDWRVKENSTVTYSVGGLILSNSGAITANYWLSEIYDNEIAEAHRSAAIHIHDLSMLTGYCAGWSLKQLIQEGLGGVPGKITSSPASHLSTLCNQMVNFLGIMQNEWAGAQAFSSFDTYLAPFVRIDNLSQKEVKQCIQSFIYGVNTPSRWGTQAPFSNITLDWTCPKDLENLPAIIGGKEMDFTYGECQKEMDMVNKAFIEIMIEGDANGRGFQYPIPTYSITRDFDWSETENNRLLFEMTAKYGTPYFSNYINSDMEPSDVRSMCCRLRLDLRELRKKSGGFFGSGESTGSIGVVTINMPRLAYEAADEKEFYAKLDHLMDVAARSLKTKRTVITKLLDGGLYPYTKRYLGTFSNHFSTIGLVGMNEAALNANWLKKDLTHPEAQKFAQDVLNHMRERLSDYQEEYGDLYNLEATPAESTTYRFAKHDKEQYPDIITANMNGTPYYTNSSHLPVGYSEDIFSALDVQDELQTLYTSGTVFHAFLGEKLPDWKAAANLVRKIAENYKLPYYTMSPTYSVCKDHGYLSGEQYTCPHCGQKTEVYSRITGYYRPVQNWNDGKAQEFKDRKVYDIGHSRLTHTGPVMASAPAAEPVKEEPAAQPEKENKGCNCARAILFVSATCPNCKLAISMLEKAGFLFKKVLATDNPELTNQYGVKQAPTLVVLGQNPDEYTKYKGVSEIKGMLTAKQVG</sequence>
<evidence type="ECO:0000313" key="1">
    <source>
        <dbReference type="EMBL" id="QUC66868.1"/>
    </source>
</evidence>
<reference evidence="1" key="1">
    <citation type="submission" date="2021-01" db="EMBL/GenBank/DDBJ databases">
        <title>Complete genome sequence of Clostridiales bacterium R-7.</title>
        <authorList>
            <person name="Mahoney-Kurpe S.C."/>
            <person name="Palevich N."/>
            <person name="Koike S."/>
            <person name="Moon C.D."/>
            <person name="Attwood G.T."/>
        </authorList>
    </citation>
    <scope>NUCLEOTIDE SEQUENCE</scope>
    <source>
        <strain evidence="1">R-7</strain>
    </source>
</reference>
<dbReference type="EC" id="1.17.4.2" evidence="1"/>
<name>A0AC61MYE0_9FIRM</name>
<organism evidence="1 2">
    <name type="scientific">Aristaeella hokkaidonensis</name>
    <dbReference type="NCBI Taxonomy" id="3046382"/>
    <lineage>
        <taxon>Bacteria</taxon>
        <taxon>Bacillati</taxon>
        <taxon>Bacillota</taxon>
        <taxon>Clostridia</taxon>
        <taxon>Eubacteriales</taxon>
        <taxon>Aristaeellaceae</taxon>
        <taxon>Aristaeella</taxon>
    </lineage>
</organism>
<dbReference type="Proteomes" id="UP000682782">
    <property type="component" value="Chromosome"/>
</dbReference>
<keyword evidence="2" id="KW-1185">Reference proteome</keyword>
<protein>
    <submittedName>
        <fullName evidence="1">Ribonucleoside triphosphate reductase</fullName>
        <ecNumber evidence="1">1.17.4.2</ecNumber>
    </submittedName>
</protein>
<gene>
    <name evidence="1" type="ORF">JYE49_13640</name>
</gene>
<evidence type="ECO:0000313" key="2">
    <source>
        <dbReference type="Proteomes" id="UP000682782"/>
    </source>
</evidence>
<dbReference type="EMBL" id="CP068393">
    <property type="protein sequence ID" value="QUC66868.1"/>
    <property type="molecule type" value="Genomic_DNA"/>
</dbReference>
<keyword evidence="1" id="KW-0560">Oxidoreductase</keyword>